<gene>
    <name evidence="1" type="ORF">PILCRDRAFT_2038</name>
</gene>
<reference evidence="2" key="2">
    <citation type="submission" date="2015-01" db="EMBL/GenBank/DDBJ databases">
        <title>Evolutionary Origins and Diversification of the Mycorrhizal Mutualists.</title>
        <authorList>
            <consortium name="DOE Joint Genome Institute"/>
            <consortium name="Mycorrhizal Genomics Consortium"/>
            <person name="Kohler A."/>
            <person name="Kuo A."/>
            <person name="Nagy L.G."/>
            <person name="Floudas D."/>
            <person name="Copeland A."/>
            <person name="Barry K.W."/>
            <person name="Cichocki N."/>
            <person name="Veneault-Fourrey C."/>
            <person name="LaButti K."/>
            <person name="Lindquist E.A."/>
            <person name="Lipzen A."/>
            <person name="Lundell T."/>
            <person name="Morin E."/>
            <person name="Murat C."/>
            <person name="Riley R."/>
            <person name="Ohm R."/>
            <person name="Sun H."/>
            <person name="Tunlid A."/>
            <person name="Henrissat B."/>
            <person name="Grigoriev I.V."/>
            <person name="Hibbett D.S."/>
            <person name="Martin F."/>
        </authorList>
    </citation>
    <scope>NUCLEOTIDE SEQUENCE [LARGE SCALE GENOMIC DNA]</scope>
    <source>
        <strain evidence="2">F 1598</strain>
    </source>
</reference>
<sequence>MFATSGGSHRLLIKGESISYHGDVGPHTLELWKVNIDLKTHYKHSLSHLKLENLEGVEELTSWKGKHAAPEPTEGVFDHLKCAKIVTNAPSDTGKSAIYERLQEEPSEKNLDGRPELDPDIPPIPFLYNGFGHFLDIMDARDDVPGLADVDVLELRKAVDDLASKMTGYFSKDDRRDAALPCLNRIFSARRGINIPPLYAATIGSVGHNTATHGAL</sequence>
<evidence type="ECO:0000313" key="1">
    <source>
        <dbReference type="EMBL" id="KIM89727.1"/>
    </source>
</evidence>
<accession>A0A0C3CJ49</accession>
<evidence type="ECO:0000313" key="2">
    <source>
        <dbReference type="Proteomes" id="UP000054166"/>
    </source>
</evidence>
<dbReference type="EMBL" id="KN832974">
    <property type="protein sequence ID" value="KIM89727.1"/>
    <property type="molecule type" value="Genomic_DNA"/>
</dbReference>
<dbReference type="HOGENOM" id="CLU_1278037_0_0_1"/>
<reference evidence="1 2" key="1">
    <citation type="submission" date="2014-04" db="EMBL/GenBank/DDBJ databases">
        <authorList>
            <consortium name="DOE Joint Genome Institute"/>
            <person name="Kuo A."/>
            <person name="Tarkka M."/>
            <person name="Buscot F."/>
            <person name="Kohler A."/>
            <person name="Nagy L.G."/>
            <person name="Floudas D."/>
            <person name="Copeland A."/>
            <person name="Barry K.W."/>
            <person name="Cichocki N."/>
            <person name="Veneault-Fourrey C."/>
            <person name="LaButti K."/>
            <person name="Lindquist E.A."/>
            <person name="Lipzen A."/>
            <person name="Lundell T."/>
            <person name="Morin E."/>
            <person name="Murat C."/>
            <person name="Sun H."/>
            <person name="Tunlid A."/>
            <person name="Henrissat B."/>
            <person name="Grigoriev I.V."/>
            <person name="Hibbett D.S."/>
            <person name="Martin F."/>
            <person name="Nordberg H.P."/>
            <person name="Cantor M.N."/>
            <person name="Hua S.X."/>
        </authorList>
    </citation>
    <scope>NUCLEOTIDE SEQUENCE [LARGE SCALE GENOMIC DNA]</scope>
    <source>
        <strain evidence="1 2">F 1598</strain>
    </source>
</reference>
<dbReference type="Proteomes" id="UP000054166">
    <property type="component" value="Unassembled WGS sequence"/>
</dbReference>
<dbReference type="InParanoid" id="A0A0C3CJ49"/>
<proteinExistence type="predicted"/>
<organism evidence="1 2">
    <name type="scientific">Piloderma croceum (strain F 1598)</name>
    <dbReference type="NCBI Taxonomy" id="765440"/>
    <lineage>
        <taxon>Eukaryota</taxon>
        <taxon>Fungi</taxon>
        <taxon>Dikarya</taxon>
        <taxon>Basidiomycota</taxon>
        <taxon>Agaricomycotina</taxon>
        <taxon>Agaricomycetes</taxon>
        <taxon>Agaricomycetidae</taxon>
        <taxon>Atheliales</taxon>
        <taxon>Atheliaceae</taxon>
        <taxon>Piloderma</taxon>
    </lineage>
</organism>
<dbReference type="OrthoDB" id="3268745at2759"/>
<keyword evidence="2" id="KW-1185">Reference proteome</keyword>
<dbReference type="AlphaFoldDB" id="A0A0C3CJ49"/>
<name>A0A0C3CJ49_PILCF</name>
<protein>
    <submittedName>
        <fullName evidence="1">Uncharacterized protein</fullName>
    </submittedName>
</protein>